<dbReference type="InterPro" id="IPR039315">
    <property type="entry name" value="CheW"/>
</dbReference>
<dbReference type="Gene3D" id="2.40.50.180">
    <property type="entry name" value="CheA-289, Domain 4"/>
    <property type="match status" value="1"/>
</dbReference>
<name>A0AA42DPC6_9FIRM</name>
<evidence type="ECO:0000313" key="2">
    <source>
        <dbReference type="EMBL" id="MDA3732610.1"/>
    </source>
</evidence>
<dbReference type="Pfam" id="PF01584">
    <property type="entry name" value="CheW"/>
    <property type="match status" value="1"/>
</dbReference>
<proteinExistence type="predicted"/>
<dbReference type="SMART" id="SM00260">
    <property type="entry name" value="CheW"/>
    <property type="match status" value="1"/>
</dbReference>
<dbReference type="PANTHER" id="PTHR22617">
    <property type="entry name" value="CHEMOTAXIS SENSOR HISTIDINE KINASE-RELATED"/>
    <property type="match status" value="1"/>
</dbReference>
<dbReference type="InterPro" id="IPR036061">
    <property type="entry name" value="CheW-like_dom_sf"/>
</dbReference>
<keyword evidence="3" id="KW-1185">Reference proteome</keyword>
<evidence type="ECO:0000313" key="3">
    <source>
        <dbReference type="Proteomes" id="UP001169242"/>
    </source>
</evidence>
<dbReference type="GO" id="GO:0007165">
    <property type="term" value="P:signal transduction"/>
    <property type="evidence" value="ECO:0007669"/>
    <property type="project" value="InterPro"/>
</dbReference>
<gene>
    <name evidence="2" type="ORF">PBV87_14045</name>
</gene>
<evidence type="ECO:0000259" key="1">
    <source>
        <dbReference type="PROSITE" id="PS50851"/>
    </source>
</evidence>
<dbReference type="PROSITE" id="PS50851">
    <property type="entry name" value="CHEW"/>
    <property type="match status" value="1"/>
</dbReference>
<sequence>MKNEYTMNKQFVVFKLEQQYYGVDIQIVQIIERMKSIMRVPKASACIKGVMNLRGEIIPVVDMRTKFGLEARAYDEDTRIIIVKIDEDMIGIIVDQVKEVIELSSEQIETVPNMQDKTNANHVQGVGKLKEEDMIVTLLNLGTIIEEAFEV</sequence>
<dbReference type="GO" id="GO:0006935">
    <property type="term" value="P:chemotaxis"/>
    <property type="evidence" value="ECO:0007669"/>
    <property type="project" value="InterPro"/>
</dbReference>
<dbReference type="EMBL" id="JAQIFT010000049">
    <property type="protein sequence ID" value="MDA3732610.1"/>
    <property type="molecule type" value="Genomic_DNA"/>
</dbReference>
<dbReference type="GO" id="GO:0005829">
    <property type="term" value="C:cytosol"/>
    <property type="evidence" value="ECO:0007669"/>
    <property type="project" value="TreeGrafter"/>
</dbReference>
<dbReference type="SUPFAM" id="SSF50341">
    <property type="entry name" value="CheW-like"/>
    <property type="match status" value="1"/>
</dbReference>
<dbReference type="Proteomes" id="UP001169242">
    <property type="component" value="Unassembled WGS sequence"/>
</dbReference>
<reference evidence="2" key="1">
    <citation type="journal article" date="2023" name="Int. J. Syst. Evol. Microbiol.">
        <title>&lt;i&gt;Holtiella tumoricola&lt;/i&gt; gen. nov. sp. nov., isolated from a human clinical sample.</title>
        <authorList>
            <person name="Allen-Vercoe E."/>
            <person name="Daigneault M.C."/>
            <person name="Vancuren S.J."/>
            <person name="Cochrane K."/>
            <person name="O'Neal L.L."/>
            <person name="Sankaranarayanan K."/>
            <person name="Lawson P.A."/>
        </authorList>
    </citation>
    <scope>NUCLEOTIDE SEQUENCE</scope>
    <source>
        <strain evidence="2">CC70A</strain>
    </source>
</reference>
<dbReference type="AlphaFoldDB" id="A0AA42DPC6"/>
<comment type="caution">
    <text evidence="2">The sequence shown here is derived from an EMBL/GenBank/DDBJ whole genome shotgun (WGS) entry which is preliminary data.</text>
</comment>
<dbReference type="PANTHER" id="PTHR22617:SF23">
    <property type="entry name" value="CHEMOTAXIS PROTEIN CHEW"/>
    <property type="match status" value="1"/>
</dbReference>
<organism evidence="2 3">
    <name type="scientific">Holtiella tumoricola</name>
    <dbReference type="NCBI Taxonomy" id="3018743"/>
    <lineage>
        <taxon>Bacteria</taxon>
        <taxon>Bacillati</taxon>
        <taxon>Bacillota</taxon>
        <taxon>Clostridia</taxon>
        <taxon>Lachnospirales</taxon>
        <taxon>Cellulosilyticaceae</taxon>
        <taxon>Holtiella</taxon>
    </lineage>
</organism>
<dbReference type="RefSeq" id="WP_053983911.1">
    <property type="nucleotide sequence ID" value="NZ_JAQIFT010000049.1"/>
</dbReference>
<dbReference type="InterPro" id="IPR002545">
    <property type="entry name" value="CheW-lke_dom"/>
</dbReference>
<accession>A0AA42DPC6</accession>
<protein>
    <submittedName>
        <fullName evidence="2">Chemotaxis protein CheW</fullName>
    </submittedName>
</protein>
<dbReference type="Gene3D" id="2.30.30.40">
    <property type="entry name" value="SH3 Domains"/>
    <property type="match status" value="1"/>
</dbReference>
<feature type="domain" description="CheW-like" evidence="1">
    <location>
        <begin position="8"/>
        <end position="150"/>
    </location>
</feature>